<dbReference type="Gene3D" id="1.20.1080.10">
    <property type="entry name" value="Glycerol uptake facilitator protein"/>
    <property type="match status" value="1"/>
</dbReference>
<evidence type="ECO:0000256" key="4">
    <source>
        <dbReference type="ARBA" id="ARBA00022692"/>
    </source>
</evidence>
<dbReference type="InterPro" id="IPR023271">
    <property type="entry name" value="Aquaporin-like"/>
</dbReference>
<dbReference type="InterPro" id="IPR000425">
    <property type="entry name" value="MIP"/>
</dbReference>
<organism evidence="13 14">
    <name type="scientific">Xenoophorus captivus</name>
    <dbReference type="NCBI Taxonomy" id="1517983"/>
    <lineage>
        <taxon>Eukaryota</taxon>
        <taxon>Metazoa</taxon>
        <taxon>Chordata</taxon>
        <taxon>Craniata</taxon>
        <taxon>Vertebrata</taxon>
        <taxon>Euteleostomi</taxon>
        <taxon>Actinopterygii</taxon>
        <taxon>Neopterygii</taxon>
        <taxon>Teleostei</taxon>
        <taxon>Neoteleostei</taxon>
        <taxon>Acanthomorphata</taxon>
        <taxon>Ovalentaria</taxon>
        <taxon>Atherinomorphae</taxon>
        <taxon>Cyprinodontiformes</taxon>
        <taxon>Goodeidae</taxon>
        <taxon>Xenoophorus</taxon>
    </lineage>
</organism>
<keyword evidence="5 12" id="KW-1133">Transmembrane helix</keyword>
<accession>A0ABV0RT52</accession>
<feature type="compositionally biased region" description="Acidic residues" evidence="11">
    <location>
        <begin position="908"/>
        <end position="921"/>
    </location>
</feature>
<keyword evidence="10" id="KW-0175">Coiled coil</keyword>
<feature type="compositionally biased region" description="Low complexity" evidence="11">
    <location>
        <begin position="98"/>
        <end position="109"/>
    </location>
</feature>
<feature type="transmembrane region" description="Helical" evidence="12">
    <location>
        <begin position="688"/>
        <end position="709"/>
    </location>
</feature>
<evidence type="ECO:0000256" key="8">
    <source>
        <dbReference type="ARBA" id="ARBA00034651"/>
    </source>
</evidence>
<evidence type="ECO:0000313" key="14">
    <source>
        <dbReference type="Proteomes" id="UP001434883"/>
    </source>
</evidence>
<feature type="transmembrane region" description="Helical" evidence="12">
    <location>
        <begin position="821"/>
        <end position="842"/>
    </location>
</feature>
<feature type="transmembrane region" description="Helical" evidence="12">
    <location>
        <begin position="762"/>
        <end position="780"/>
    </location>
</feature>
<keyword evidence="3" id="KW-0813">Transport</keyword>
<evidence type="ECO:0000256" key="12">
    <source>
        <dbReference type="SAM" id="Phobius"/>
    </source>
</evidence>
<evidence type="ECO:0000256" key="11">
    <source>
        <dbReference type="SAM" id="MobiDB-lite"/>
    </source>
</evidence>
<evidence type="ECO:0000313" key="13">
    <source>
        <dbReference type="EMBL" id="MEQ2211351.1"/>
    </source>
</evidence>
<reference evidence="13 14" key="1">
    <citation type="submission" date="2021-06" db="EMBL/GenBank/DDBJ databases">
        <authorList>
            <person name="Palmer J.M."/>
        </authorList>
    </citation>
    <scope>NUCLEOTIDE SEQUENCE [LARGE SCALE GENOMIC DNA]</scope>
    <source>
        <strain evidence="13 14">XC_2019</strain>
        <tissue evidence="13">Muscle</tissue>
    </source>
</reference>
<comment type="subcellular location">
    <subcellularLocation>
        <location evidence="1">Membrane</location>
        <topology evidence="1">Multi-pass membrane protein</topology>
    </subcellularLocation>
</comment>
<feature type="transmembrane region" description="Helical" evidence="12">
    <location>
        <begin position="786"/>
        <end position="809"/>
    </location>
</feature>
<dbReference type="Pfam" id="PF00230">
    <property type="entry name" value="MIP"/>
    <property type="match status" value="1"/>
</dbReference>
<evidence type="ECO:0000256" key="9">
    <source>
        <dbReference type="ARBA" id="ARBA00049405"/>
    </source>
</evidence>
<dbReference type="SUPFAM" id="SSF81338">
    <property type="entry name" value="Aquaporin-like"/>
    <property type="match status" value="1"/>
</dbReference>
<dbReference type="PANTHER" id="PTHR43829:SF28">
    <property type="entry name" value="AQUAPORIN-9A"/>
    <property type="match status" value="1"/>
</dbReference>
<feature type="compositionally biased region" description="Polar residues" evidence="11">
    <location>
        <begin position="236"/>
        <end position="258"/>
    </location>
</feature>
<protein>
    <submittedName>
        <fullName evidence="13">Uncharacterized protein</fullName>
    </submittedName>
</protein>
<feature type="region of interest" description="Disordered" evidence="11">
    <location>
        <begin position="52"/>
        <end position="149"/>
    </location>
</feature>
<evidence type="ECO:0000256" key="7">
    <source>
        <dbReference type="ARBA" id="ARBA00033993"/>
    </source>
</evidence>
<feature type="compositionally biased region" description="Basic and acidic residues" evidence="11">
    <location>
        <begin position="922"/>
        <end position="934"/>
    </location>
</feature>
<evidence type="ECO:0000256" key="10">
    <source>
        <dbReference type="SAM" id="Coils"/>
    </source>
</evidence>
<feature type="region of interest" description="Disordered" evidence="11">
    <location>
        <begin position="164"/>
        <end position="279"/>
    </location>
</feature>
<feature type="compositionally biased region" description="Polar residues" evidence="11">
    <location>
        <begin position="67"/>
        <end position="80"/>
    </location>
</feature>
<feature type="compositionally biased region" description="Low complexity" evidence="11">
    <location>
        <begin position="190"/>
        <end position="209"/>
    </location>
</feature>
<evidence type="ECO:0000256" key="1">
    <source>
        <dbReference type="ARBA" id="ARBA00004141"/>
    </source>
</evidence>
<feature type="coiled-coil region" evidence="10">
    <location>
        <begin position="543"/>
        <end position="609"/>
    </location>
</feature>
<dbReference type="InterPro" id="IPR022357">
    <property type="entry name" value="MIP_CS"/>
</dbReference>
<feature type="transmembrane region" description="Helical" evidence="12">
    <location>
        <begin position="729"/>
        <end position="750"/>
    </location>
</feature>
<feature type="transmembrane region" description="Helical" evidence="12">
    <location>
        <begin position="870"/>
        <end position="892"/>
    </location>
</feature>
<dbReference type="InterPro" id="IPR015685">
    <property type="entry name" value="Aquaporin_9"/>
</dbReference>
<dbReference type="PRINTS" id="PR00783">
    <property type="entry name" value="MINTRINSICP"/>
</dbReference>
<comment type="catalytic activity">
    <reaction evidence="8">
        <text>H2O(in) = H2O(out)</text>
        <dbReference type="Rhea" id="RHEA:29667"/>
        <dbReference type="ChEBI" id="CHEBI:15377"/>
    </reaction>
</comment>
<dbReference type="PROSITE" id="PS00221">
    <property type="entry name" value="MIP"/>
    <property type="match status" value="1"/>
</dbReference>
<dbReference type="EMBL" id="JAHRIN010058883">
    <property type="protein sequence ID" value="MEQ2211351.1"/>
    <property type="molecule type" value="Genomic_DNA"/>
</dbReference>
<comment type="catalytic activity">
    <reaction evidence="7">
        <text>urea(in) = urea(out)</text>
        <dbReference type="Rhea" id="RHEA:32799"/>
        <dbReference type="ChEBI" id="CHEBI:16199"/>
    </reaction>
</comment>
<feature type="region of interest" description="Disordered" evidence="11">
    <location>
        <begin position="900"/>
        <end position="934"/>
    </location>
</feature>
<dbReference type="CDD" id="cd00333">
    <property type="entry name" value="MIP"/>
    <property type="match status" value="1"/>
</dbReference>
<feature type="compositionally biased region" description="Basic and acidic residues" evidence="11">
    <location>
        <begin position="175"/>
        <end position="189"/>
    </location>
</feature>
<dbReference type="PANTHER" id="PTHR43829">
    <property type="entry name" value="AQUAPORIN OR AQUAGLYCEROPORIN RELATED"/>
    <property type="match status" value="1"/>
</dbReference>
<evidence type="ECO:0000256" key="2">
    <source>
        <dbReference type="ARBA" id="ARBA00006175"/>
    </source>
</evidence>
<sequence length="934" mass="104829">MLQHSPRASSQENLFGVRVQVQGIKGQPYVVLNTSGQESHKDVSVITHQAGYKPGTVRRSADETQRRPNSSGFNYQSQSEILRPYAPENNIRNHSSSHHTSLSTETTKTTKPRIPLPVEGPAEDPAEFNHNPTCPPEGHSAPLYPSSVDTDSIMSVGRLISQFNSSLQRGRGPRNRLDPEACRRSRSVDSSRTSSSSSSSLLSSIASSLKGTRGDTPAGIYPPGSARARLLGGESAWTNSGEESKLSKGQQGKETVTLSHRAEKPPVSRQAVDQTAKSDERDAQLRVDFQEMLQAKEEQEEVLYHKERELIALKGAITEEVETHDKYITALKEEYEQDIEKLLNDLQQAKEEKAQVEEERGTAKVQLKELVQERDNLKGKARELSNKREKNQVEEMLEDVRRSEEELCQSNQSLLSRLEDVQELKEKLKEEKKQVEELWKTKAELEDERRMQDRAIEQLQRKLLPLEEDLRRCRREQQEAQLRGRQLEQRVEELEEKNAAGLEERERQIKLMEVYSTSNPLVDSYFQNKDLKSRVTHLEGSQRTNQDSLVSKLSSRIQELEERLQGEERENNSLQQANRKLERKVKELKIQADEEHINLQSQMDQLRLQRWRSDSVRLQRFLNAGTSNNYLKVQRNRNMRKHCALKHGIFKEFLAEFLGTFVLVLFGCGSVAQTVLSRNTLGEPLTVHIGFSVGLMMAVYVAGGVSGGHVNPAVSLAMVILGKLKIWKFPFYVIAQFCGAFVGAAAVFGLNYDAFMDFTSGILSVTGINATGHIFASYPARHLSVLGGFIDQVVGTGMLVLCILAIIDGGNIGAPKGMEPLAIGLIIMAIGVSMGLNCGYPLNPARDLGPRLFTAVAGWGMEVFSTAGHWWWIPVAGPMVGGVVGAVLYFLLIELHHPHDQDEKTHEVEEEEEEEEEEDEESSLKDKYEMIAMS</sequence>
<keyword evidence="4 12" id="KW-0812">Transmembrane</keyword>
<evidence type="ECO:0000256" key="6">
    <source>
        <dbReference type="ARBA" id="ARBA00023136"/>
    </source>
</evidence>
<dbReference type="NCBIfam" id="TIGR00861">
    <property type="entry name" value="MIP"/>
    <property type="match status" value="1"/>
</dbReference>
<dbReference type="InterPro" id="IPR050363">
    <property type="entry name" value="MIP/Aquaporin"/>
</dbReference>
<comment type="similarity">
    <text evidence="2">Belongs to the MIP/aquaporin (TC 1.A.8) family.</text>
</comment>
<evidence type="ECO:0000256" key="3">
    <source>
        <dbReference type="ARBA" id="ARBA00022448"/>
    </source>
</evidence>
<dbReference type="PRINTS" id="PR02021">
    <property type="entry name" value="AQUAPORIN9"/>
</dbReference>
<keyword evidence="14" id="KW-1185">Reference proteome</keyword>
<gene>
    <name evidence="13" type="ORF">XENOCAPTIV_026749</name>
</gene>
<feature type="coiled-coil region" evidence="10">
    <location>
        <begin position="332"/>
        <end position="511"/>
    </location>
</feature>
<comment type="catalytic activity">
    <reaction evidence="9">
        <text>glycerol(in) = glycerol(out)</text>
        <dbReference type="Rhea" id="RHEA:29675"/>
        <dbReference type="ChEBI" id="CHEBI:17754"/>
    </reaction>
</comment>
<keyword evidence="6 12" id="KW-0472">Membrane</keyword>
<comment type="caution">
    <text evidence="13">The sequence shown here is derived from an EMBL/GenBank/DDBJ whole genome shotgun (WGS) entry which is preliminary data.</text>
</comment>
<feature type="transmembrane region" description="Helical" evidence="12">
    <location>
        <begin position="653"/>
        <end position="676"/>
    </location>
</feature>
<proteinExistence type="inferred from homology"/>
<name>A0ABV0RT52_9TELE</name>
<evidence type="ECO:0000256" key="5">
    <source>
        <dbReference type="ARBA" id="ARBA00022989"/>
    </source>
</evidence>
<dbReference type="Proteomes" id="UP001434883">
    <property type="component" value="Unassembled WGS sequence"/>
</dbReference>